<protein>
    <recommendedName>
        <fullName evidence="3">Shikimate kinase</fullName>
    </recommendedName>
</protein>
<dbReference type="Proteomes" id="UP000031184">
    <property type="component" value="Unassembled WGS sequence"/>
</dbReference>
<dbReference type="InterPro" id="IPR027417">
    <property type="entry name" value="P-loop_NTPase"/>
</dbReference>
<organism evidence="1 2">
    <name type="scientific">Fusobacterium necrophorum subsp. funduliforme B35</name>
    <dbReference type="NCBI Taxonomy" id="1226633"/>
    <lineage>
        <taxon>Bacteria</taxon>
        <taxon>Fusobacteriati</taxon>
        <taxon>Fusobacteriota</taxon>
        <taxon>Fusobacteriia</taxon>
        <taxon>Fusobacteriales</taxon>
        <taxon>Fusobacteriaceae</taxon>
        <taxon>Fusobacterium</taxon>
    </lineage>
</organism>
<comment type="caution">
    <text evidence="1">The sequence shown here is derived from an EMBL/GenBank/DDBJ whole genome shotgun (WGS) entry which is preliminary data.</text>
</comment>
<dbReference type="Gene3D" id="3.40.50.300">
    <property type="entry name" value="P-loop containing nucleotide triphosphate hydrolases"/>
    <property type="match status" value="1"/>
</dbReference>
<dbReference type="PRINTS" id="PR01100">
    <property type="entry name" value="SHIKIMTKNASE"/>
</dbReference>
<dbReference type="InterPro" id="IPR031322">
    <property type="entry name" value="Shikimate/glucono_kinase"/>
</dbReference>
<dbReference type="SUPFAM" id="SSF52540">
    <property type="entry name" value="P-loop containing nucleoside triphosphate hydrolases"/>
    <property type="match status" value="1"/>
</dbReference>
<dbReference type="Pfam" id="PF01202">
    <property type="entry name" value="SKI"/>
    <property type="match status" value="1"/>
</dbReference>
<dbReference type="AlphaFoldDB" id="A0A0B4E8U7"/>
<gene>
    <name evidence="1" type="ORF">C095_03690</name>
</gene>
<evidence type="ECO:0000313" key="1">
    <source>
        <dbReference type="EMBL" id="KID49893.1"/>
    </source>
</evidence>
<evidence type="ECO:0000313" key="2">
    <source>
        <dbReference type="Proteomes" id="UP000031184"/>
    </source>
</evidence>
<proteinExistence type="predicted"/>
<reference evidence="1 2" key="1">
    <citation type="submission" date="2013-08" db="EMBL/GenBank/DDBJ databases">
        <title>An opportunistic ruminal bacterium that causes liver abscesses in cattle.</title>
        <authorList>
            <person name="Benahmed F.H."/>
            <person name="Rasmussen M."/>
            <person name="Harbottle H."/>
            <person name="Soppet D."/>
            <person name="Nagaraja T.G."/>
            <person name="Davidson M."/>
        </authorList>
    </citation>
    <scope>NUCLEOTIDE SEQUENCE [LARGE SCALE GENOMIC DNA]</scope>
    <source>
        <strain evidence="1 2">B35</strain>
    </source>
</reference>
<dbReference type="EMBL" id="AUZI01000011">
    <property type="protein sequence ID" value="KID49893.1"/>
    <property type="molecule type" value="Genomic_DNA"/>
</dbReference>
<name>A0A0B4E8U7_9FUSO</name>
<evidence type="ECO:0008006" key="3">
    <source>
        <dbReference type="Google" id="ProtNLM"/>
    </source>
</evidence>
<sequence>MYPSSKRGEKLPDMKENIALIGFMGSGKTTVGRVLAKQLDMKFVDVDKVIAAQEKNQFLIFSKKKEKNIFDKRREKLFYRNLRKIMWSLQQGEALSLTMKILKIFKIPVLLSILMPMFPVFMRELKIVNIDLFFKTLKIYNSILKFSWKKENFYMNFHRTIKSRFIWTVIYMIL</sequence>
<accession>A0A0B4E8U7</accession>